<feature type="coiled-coil region" evidence="1">
    <location>
        <begin position="311"/>
        <end position="338"/>
    </location>
</feature>
<feature type="region of interest" description="Disordered" evidence="2">
    <location>
        <begin position="472"/>
        <end position="494"/>
    </location>
</feature>
<dbReference type="Gene3D" id="6.10.140.1230">
    <property type="match status" value="1"/>
</dbReference>
<reference evidence="3 4" key="1">
    <citation type="submission" date="2021-02" db="EMBL/GenBank/DDBJ databases">
        <title>Variation within the Batrachochytrium salamandrivorans European outbreak.</title>
        <authorList>
            <person name="Kelly M."/>
            <person name="Pasmans F."/>
            <person name="Shea T.P."/>
            <person name="Munoz J.F."/>
            <person name="Carranza S."/>
            <person name="Cuomo C.A."/>
            <person name="Martel A."/>
        </authorList>
    </citation>
    <scope>NUCLEOTIDE SEQUENCE [LARGE SCALE GENOMIC DNA]</scope>
    <source>
        <strain evidence="3 4">AMFP18/2</strain>
    </source>
</reference>
<gene>
    <name evidence="3" type="ORF">BASA50_003678</name>
</gene>
<protein>
    <recommendedName>
        <fullName evidence="5">Charged multivesicular body protein 7</fullName>
    </recommendedName>
</protein>
<feature type="coiled-coil region" evidence="1">
    <location>
        <begin position="406"/>
        <end position="433"/>
    </location>
</feature>
<dbReference type="PANTHER" id="PTHR22761">
    <property type="entry name" value="CHARGED MULTIVESICULAR BODY PROTEIN"/>
    <property type="match status" value="1"/>
</dbReference>
<feature type="region of interest" description="Disordered" evidence="2">
    <location>
        <begin position="515"/>
        <end position="549"/>
    </location>
</feature>
<dbReference type="Pfam" id="PF03357">
    <property type="entry name" value="Snf7"/>
    <property type="match status" value="1"/>
</dbReference>
<evidence type="ECO:0000256" key="2">
    <source>
        <dbReference type="SAM" id="MobiDB-lite"/>
    </source>
</evidence>
<evidence type="ECO:0000313" key="4">
    <source>
        <dbReference type="Proteomes" id="UP001648503"/>
    </source>
</evidence>
<accession>A0ABQ8FI46</accession>
<sequence length="549" mass="60542">MRGGPLHEGIGDSSTTPHISQQSYKDIGAFLASLPEWSNKDRLSFLFAEFPPERNADNSTSYDSLLTFWTGLIKETATMGFLSTNDFNSSNDALANVGCSWLGPSTGSVLTLQSMHLHRRFLHLSTAPLGIDTVLNAMVSDGACIVLEDFMPRMPLASSYTTSYSISALAGMSWLMNSVLLTPLKWSLEKVTGTAHKPWTQLRRTLVVLPLIQAAANKIRAYLERHTNYSIDLIMDLQSFQDLCSASQATPLPPSAFDVQIILEYLRKTQMVVWESVSNTSVGSQYMAIKLRATTQNVNDQLRISDIDKGVVTIKATIRKLSQQVDQLDAKIQMLAEQTQLAVLNKPRGSSIALIRQRRSIEAIRTQRYSSLETIRGILSKIQDSESEYDVLDAYASGTCALKGILKTKNLTVERTENIMDDLQETLASFDDVQQALSYGNMAISDQNDSSMDMTDLDRELDALILAENTDTVESKLDQPTISPPSPLENLSSPIGCTSLDSSLTLQDIKTAKLQQHDVPELSQAITSTDSEYAEKPPTTKKKLQALPA</sequence>
<keyword evidence="4" id="KW-1185">Reference proteome</keyword>
<keyword evidence="1" id="KW-0175">Coiled coil</keyword>
<comment type="caution">
    <text evidence="3">The sequence shown here is derived from an EMBL/GenBank/DDBJ whole genome shotgun (WGS) entry which is preliminary data.</text>
</comment>
<dbReference type="Pfam" id="PF25880">
    <property type="entry name" value="WHD_CHMP7_1st"/>
    <property type="match status" value="1"/>
</dbReference>
<evidence type="ECO:0000256" key="1">
    <source>
        <dbReference type="SAM" id="Coils"/>
    </source>
</evidence>
<organism evidence="3 4">
    <name type="scientific">Batrachochytrium salamandrivorans</name>
    <dbReference type="NCBI Taxonomy" id="1357716"/>
    <lineage>
        <taxon>Eukaryota</taxon>
        <taxon>Fungi</taxon>
        <taxon>Fungi incertae sedis</taxon>
        <taxon>Chytridiomycota</taxon>
        <taxon>Chytridiomycota incertae sedis</taxon>
        <taxon>Chytridiomycetes</taxon>
        <taxon>Rhizophydiales</taxon>
        <taxon>Rhizophydiales incertae sedis</taxon>
        <taxon>Batrachochytrium</taxon>
    </lineage>
</organism>
<dbReference type="EMBL" id="JAFCIX010000102">
    <property type="protein sequence ID" value="KAH6598642.1"/>
    <property type="molecule type" value="Genomic_DNA"/>
</dbReference>
<dbReference type="PANTHER" id="PTHR22761:SF21">
    <property type="entry name" value="CHARGED MULTIVESICULAR BODY PROTEIN 7"/>
    <property type="match status" value="1"/>
</dbReference>
<name>A0ABQ8FI46_9FUNG</name>
<dbReference type="InterPro" id="IPR005024">
    <property type="entry name" value="Snf7_fam"/>
</dbReference>
<evidence type="ECO:0008006" key="5">
    <source>
        <dbReference type="Google" id="ProtNLM"/>
    </source>
</evidence>
<dbReference type="Proteomes" id="UP001648503">
    <property type="component" value="Unassembled WGS sequence"/>
</dbReference>
<evidence type="ECO:0000313" key="3">
    <source>
        <dbReference type="EMBL" id="KAH6598642.1"/>
    </source>
</evidence>
<proteinExistence type="predicted"/>
<feature type="compositionally biased region" description="Basic residues" evidence="2">
    <location>
        <begin position="539"/>
        <end position="549"/>
    </location>
</feature>